<comment type="similarity">
    <text evidence="2">Belongs to the threonine aldolase family.</text>
</comment>
<dbReference type="PANTHER" id="PTHR48097:SF9">
    <property type="entry name" value="L-THREONINE ALDOLASE"/>
    <property type="match status" value="1"/>
</dbReference>
<dbReference type="Gene3D" id="3.90.1150.10">
    <property type="entry name" value="Aspartate Aminotransferase, domain 1"/>
    <property type="match status" value="1"/>
</dbReference>
<dbReference type="GO" id="GO:0005829">
    <property type="term" value="C:cytosol"/>
    <property type="evidence" value="ECO:0007669"/>
    <property type="project" value="TreeGrafter"/>
</dbReference>
<dbReference type="InterPro" id="IPR015421">
    <property type="entry name" value="PyrdxlP-dep_Trfase_major"/>
</dbReference>
<dbReference type="GO" id="GO:0006545">
    <property type="term" value="P:glycine biosynthetic process"/>
    <property type="evidence" value="ECO:0007669"/>
    <property type="project" value="TreeGrafter"/>
</dbReference>
<protein>
    <recommendedName>
        <fullName evidence="4">Aromatic amino acid beta-eliminating lyase/threonine aldolase domain-containing protein</fullName>
    </recommendedName>
</protein>
<evidence type="ECO:0000259" key="4">
    <source>
        <dbReference type="Pfam" id="PF01212"/>
    </source>
</evidence>
<evidence type="ECO:0000256" key="1">
    <source>
        <dbReference type="ARBA" id="ARBA00001933"/>
    </source>
</evidence>
<evidence type="ECO:0000256" key="3">
    <source>
        <dbReference type="ARBA" id="ARBA00022898"/>
    </source>
</evidence>
<dbReference type="InterPro" id="IPR015422">
    <property type="entry name" value="PyrdxlP-dep_Trfase_small"/>
</dbReference>
<dbReference type="PANTHER" id="PTHR48097">
    <property type="entry name" value="L-THREONINE ALDOLASE-RELATED"/>
    <property type="match status" value="1"/>
</dbReference>
<dbReference type="Gene3D" id="3.40.640.10">
    <property type="entry name" value="Type I PLP-dependent aspartate aminotransferase-like (Major domain)"/>
    <property type="match status" value="1"/>
</dbReference>
<proteinExistence type="inferred from homology"/>
<keyword evidence="6" id="KW-1185">Reference proteome</keyword>
<dbReference type="Proteomes" id="UP000472268">
    <property type="component" value="Chromosome 17"/>
</dbReference>
<reference evidence="5" key="2">
    <citation type="submission" date="2025-08" db="UniProtKB">
        <authorList>
            <consortium name="Ensembl"/>
        </authorList>
    </citation>
    <scope>IDENTIFICATION</scope>
</reference>
<reference evidence="5" key="3">
    <citation type="submission" date="2025-09" db="UniProtKB">
        <authorList>
            <consortium name="Ensembl"/>
        </authorList>
    </citation>
    <scope>IDENTIFICATION</scope>
</reference>
<sequence>MEGARLMNASVALHVPPAMPPACIVEHCDSVSLCFSKVGNPGLGGSKDFIEGAWHLREALGRGMRQAGVLAAAALVGLADAQEVLRRDHQRLRDSPKAPLTMGPGPGLRELASPICSVDPAAMETNMVTVRADGLAPREPCRRLQAVSADGAAQAGRAVRVLLFPWSERSAHAVWHRDVSAQDTELALRKWGFVLRRLGAAAGHPTFPSSPWTAGLPRPG</sequence>
<dbReference type="AlphaFoldDB" id="A0A673VL74"/>
<name>A0A673VL74_SURSU</name>
<evidence type="ECO:0000256" key="2">
    <source>
        <dbReference type="ARBA" id="ARBA00006966"/>
    </source>
</evidence>
<dbReference type="SUPFAM" id="SSF53383">
    <property type="entry name" value="PLP-dependent transferases"/>
    <property type="match status" value="1"/>
</dbReference>
<dbReference type="InterPro" id="IPR001597">
    <property type="entry name" value="ArAA_b-elim_lyase/Thr_aldolase"/>
</dbReference>
<evidence type="ECO:0000313" key="6">
    <source>
        <dbReference type="Proteomes" id="UP000472268"/>
    </source>
</evidence>
<evidence type="ECO:0000313" key="5">
    <source>
        <dbReference type="Ensembl" id="ENSSSUP00005034175.1"/>
    </source>
</evidence>
<dbReference type="OMA" id="AWRMRKL"/>
<feature type="domain" description="Aromatic amino acid beta-eliminating lyase/threonine aldolase" evidence="4">
    <location>
        <begin position="1"/>
        <end position="95"/>
    </location>
</feature>
<dbReference type="InterPro" id="IPR015424">
    <property type="entry name" value="PyrdxlP-dep_Trfase"/>
</dbReference>
<reference evidence="5 6" key="1">
    <citation type="submission" date="2019-05" db="EMBL/GenBank/DDBJ databases">
        <title>A Chromosome-scale Meerkat (S. suricatta) Genome Assembly.</title>
        <authorList>
            <person name="Dudchenko O."/>
            <person name="Lieberman Aiden E."/>
            <person name="Tung J."/>
            <person name="Barreiro L.B."/>
            <person name="Clutton-Brock T.H."/>
        </authorList>
    </citation>
    <scope>NUCLEOTIDE SEQUENCE [LARGE SCALE GENOMIC DNA]</scope>
</reference>
<dbReference type="GO" id="GO:0008732">
    <property type="term" value="F:L-allo-threonine aldolase activity"/>
    <property type="evidence" value="ECO:0007669"/>
    <property type="project" value="TreeGrafter"/>
</dbReference>
<keyword evidence="3" id="KW-0663">Pyridoxal phosphate</keyword>
<organism evidence="5 6">
    <name type="scientific">Suricata suricatta</name>
    <name type="common">Meerkat</name>
    <dbReference type="NCBI Taxonomy" id="37032"/>
    <lineage>
        <taxon>Eukaryota</taxon>
        <taxon>Metazoa</taxon>
        <taxon>Chordata</taxon>
        <taxon>Craniata</taxon>
        <taxon>Vertebrata</taxon>
        <taxon>Euteleostomi</taxon>
        <taxon>Mammalia</taxon>
        <taxon>Eutheria</taxon>
        <taxon>Laurasiatheria</taxon>
        <taxon>Carnivora</taxon>
        <taxon>Feliformia</taxon>
        <taxon>Herpestidae</taxon>
        <taxon>Suricata</taxon>
    </lineage>
</organism>
<dbReference type="Pfam" id="PF01212">
    <property type="entry name" value="Beta_elim_lyase"/>
    <property type="match status" value="1"/>
</dbReference>
<accession>A0A673VL74</accession>
<comment type="cofactor">
    <cofactor evidence="1">
        <name>pyridoxal 5'-phosphate</name>
        <dbReference type="ChEBI" id="CHEBI:597326"/>
    </cofactor>
</comment>
<dbReference type="GO" id="GO:0006567">
    <property type="term" value="P:L-threonine catabolic process"/>
    <property type="evidence" value="ECO:0007669"/>
    <property type="project" value="TreeGrafter"/>
</dbReference>
<dbReference type="Ensembl" id="ENSSSUT00005038946.1">
    <property type="protein sequence ID" value="ENSSSUP00005034175.1"/>
    <property type="gene ID" value="ENSSSUG00005021970.1"/>
</dbReference>